<evidence type="ECO:0000256" key="1">
    <source>
        <dbReference type="SAM" id="Phobius"/>
    </source>
</evidence>
<gene>
    <name evidence="2" type="ORF">AP3564_03875</name>
    <name evidence="3" type="ORF">AZI98_14665</name>
</gene>
<feature type="transmembrane region" description="Helical" evidence="1">
    <location>
        <begin position="6"/>
        <end position="26"/>
    </location>
</feature>
<dbReference type="EMBL" id="LWBR01000058">
    <property type="protein sequence ID" value="KZN95245.1"/>
    <property type="molecule type" value="Genomic_DNA"/>
</dbReference>
<accession>A0A163Y754</accession>
<sequence>MTGLGQQALISIIVNLVFIFLTWRALQALQIEKIIRKGRVVETRLLLILLTIAIASSVSNFFLNYFFWSQQLQYLF</sequence>
<dbReference type="STRING" id="33936.AZI98_14665"/>
<dbReference type="Pfam" id="PF06612">
    <property type="entry name" value="DUF1146"/>
    <property type="match status" value="1"/>
</dbReference>
<name>A0A165WRK1_9BACI</name>
<proteinExistence type="predicted"/>
<dbReference type="NCBIfam" id="TIGR02327">
    <property type="entry name" value="int_mem_ywzB"/>
    <property type="match status" value="1"/>
</dbReference>
<organism evidence="3 4">
    <name type="scientific">Aeribacillus pallidus</name>
    <dbReference type="NCBI Taxonomy" id="33936"/>
    <lineage>
        <taxon>Bacteria</taxon>
        <taxon>Bacillati</taxon>
        <taxon>Bacillota</taxon>
        <taxon>Bacilli</taxon>
        <taxon>Bacillales</taxon>
        <taxon>Bacillaceae</taxon>
        <taxon>Aeribacillus</taxon>
    </lineage>
</organism>
<evidence type="ECO:0000313" key="5">
    <source>
        <dbReference type="Proteomes" id="UP000214606"/>
    </source>
</evidence>
<evidence type="ECO:0000313" key="3">
    <source>
        <dbReference type="EMBL" id="KZN95245.1"/>
    </source>
</evidence>
<dbReference type="InterPro" id="IPR009526">
    <property type="entry name" value="DUF1146"/>
</dbReference>
<evidence type="ECO:0000313" key="4">
    <source>
        <dbReference type="Proteomes" id="UP000076476"/>
    </source>
</evidence>
<protein>
    <recommendedName>
        <fullName evidence="6">Membrane protein YwzB</fullName>
    </recommendedName>
</protein>
<keyword evidence="1" id="KW-0812">Transmembrane</keyword>
<accession>A0A165WRK1</accession>
<keyword evidence="1" id="KW-1133">Transmembrane helix</keyword>
<reference evidence="3 4" key="1">
    <citation type="submission" date="2016-04" db="EMBL/GenBank/DDBJ databases">
        <title>Draft genome sequence of Aeribacillus pallidus 8m3 from petroleum reservoir.</title>
        <authorList>
            <person name="Poltaraus A.B."/>
            <person name="Nazina T.N."/>
            <person name="Tourova T.P."/>
            <person name="Malakho S.M."/>
            <person name="Korshunova A.V."/>
            <person name="Sokolova D.S."/>
        </authorList>
    </citation>
    <scope>NUCLEOTIDE SEQUENCE [LARGE SCALE GENOMIC DNA]</scope>
    <source>
        <strain evidence="3 4">8m3</strain>
    </source>
</reference>
<dbReference type="KEGG" id="apak:AP3564_03875"/>
<evidence type="ECO:0008006" key="6">
    <source>
        <dbReference type="Google" id="ProtNLM"/>
    </source>
</evidence>
<dbReference type="AlphaFoldDB" id="A0A165WRK1"/>
<keyword evidence="1" id="KW-0472">Membrane</keyword>
<evidence type="ECO:0000313" key="2">
    <source>
        <dbReference type="EMBL" id="ASS89502.1"/>
    </source>
</evidence>
<keyword evidence="4" id="KW-1185">Reference proteome</keyword>
<dbReference type="EMBL" id="CP017703">
    <property type="protein sequence ID" value="ASS89502.1"/>
    <property type="molecule type" value="Genomic_DNA"/>
</dbReference>
<dbReference type="Proteomes" id="UP000214606">
    <property type="component" value="Chromosome"/>
</dbReference>
<dbReference type="RefSeq" id="WP_063389010.1">
    <property type="nucleotide sequence ID" value="NZ_CP017703.1"/>
</dbReference>
<dbReference type="Proteomes" id="UP000076476">
    <property type="component" value="Unassembled WGS sequence"/>
</dbReference>
<feature type="transmembrane region" description="Helical" evidence="1">
    <location>
        <begin position="46"/>
        <end position="68"/>
    </location>
</feature>
<reference evidence="2 5" key="2">
    <citation type="submission" date="2016-10" db="EMBL/GenBank/DDBJ databases">
        <title>The whole genome sequencing and assembly of Aeribacillus pallidus KCTC3564 strain.</title>
        <authorList>
            <person name="Lee Y.-J."/>
            <person name="Park M.-K."/>
            <person name="Yi H."/>
            <person name="Bahn Y.-S."/>
            <person name="Kim J.F."/>
            <person name="Lee D.-W."/>
        </authorList>
    </citation>
    <scope>NUCLEOTIDE SEQUENCE [LARGE SCALE GENOMIC DNA]</scope>
    <source>
        <strain evidence="2 5">KCTC3564</strain>
    </source>
</reference>